<gene>
    <name evidence="1" type="ORF">F7R26_001650</name>
</gene>
<dbReference type="Proteomes" id="UP000397656">
    <property type="component" value="Chromosome 1"/>
</dbReference>
<name>A0A643FNW0_9BURK</name>
<organism evidence="1 2">
    <name type="scientific">Cupriavidus basilensis</name>
    <dbReference type="NCBI Taxonomy" id="68895"/>
    <lineage>
        <taxon>Bacteria</taxon>
        <taxon>Pseudomonadati</taxon>
        <taxon>Pseudomonadota</taxon>
        <taxon>Betaproteobacteria</taxon>
        <taxon>Burkholderiales</taxon>
        <taxon>Burkholderiaceae</taxon>
        <taxon>Cupriavidus</taxon>
    </lineage>
</organism>
<reference evidence="1 2" key="1">
    <citation type="submission" date="2020-10" db="EMBL/GenBank/DDBJ databases">
        <title>Complete genome sequence of Cupriavidus basilensis CCUG 49340T.</title>
        <authorList>
            <person name="Salva-Serra F."/>
            <person name="Donoso R.A."/>
            <person name="Cho K.H."/>
            <person name="Yoo J.A."/>
            <person name="Lee K."/>
            <person name="Yoon S.-H."/>
            <person name="Perez-Pantoja D."/>
            <person name="Moore E.R.B."/>
        </authorList>
    </citation>
    <scope>NUCLEOTIDE SEQUENCE [LARGE SCALE GENOMIC DNA]</scope>
    <source>
        <strain evidence="2">CCUG 49340</strain>
    </source>
</reference>
<dbReference type="EMBL" id="CP062803">
    <property type="protein sequence ID" value="QOT76836.1"/>
    <property type="molecule type" value="Genomic_DNA"/>
</dbReference>
<proteinExistence type="predicted"/>
<sequence>MRQSELLGRVANGAILRIARDPWGRLLPSVVLVDPGAQGNDEIVHRWQIRKMMDSGLLQYDGSTTEDSSMYVPTSAGLAIGNAWNRAKARAAAAGAAAAGPAQGSD</sequence>
<evidence type="ECO:0000313" key="2">
    <source>
        <dbReference type="Proteomes" id="UP000397656"/>
    </source>
</evidence>
<dbReference type="GeneID" id="98399584"/>
<evidence type="ECO:0000313" key="1">
    <source>
        <dbReference type="EMBL" id="QOT76836.1"/>
    </source>
</evidence>
<accession>A0A643FNW0</accession>
<dbReference type="AlphaFoldDB" id="A0A643FNW0"/>
<dbReference type="RefSeq" id="WP_150992025.1">
    <property type="nucleotide sequence ID" value="NZ_CP062803.1"/>
</dbReference>
<protein>
    <submittedName>
        <fullName evidence="1">Uncharacterized protein</fullName>
    </submittedName>
</protein>